<dbReference type="OrthoDB" id="598142at2"/>
<feature type="compositionally biased region" description="Low complexity" evidence="1">
    <location>
        <begin position="104"/>
        <end position="129"/>
    </location>
</feature>
<evidence type="ECO:0000313" key="3">
    <source>
        <dbReference type="Proteomes" id="UP000297225"/>
    </source>
</evidence>
<gene>
    <name evidence="2" type="ORF">E4P47_07260</name>
</gene>
<sequence length="155" mass="17395">MHDNQNTLSGKVIKILELISGDSKRNPGEKWYRQEFVIETYAQYPRQVCFQIWGEDKIKAANLQLGEDVTVTFELSSREYMEKWYTSAEARNIMKGIPQQYAPQQPQGMGYGAGYPQQGGYQQPQGMPGTNVPFGGGMPQQPQAPQQGGSDDLPF</sequence>
<comment type="caution">
    <text evidence="2">The sequence shown here is derived from an EMBL/GenBank/DDBJ whole genome shotgun (WGS) entry which is preliminary data.</text>
</comment>
<dbReference type="Pfam" id="PF11325">
    <property type="entry name" value="DUF3127"/>
    <property type="match status" value="1"/>
</dbReference>
<evidence type="ECO:0000313" key="2">
    <source>
        <dbReference type="EMBL" id="TFH94491.1"/>
    </source>
</evidence>
<dbReference type="InterPro" id="IPR021474">
    <property type="entry name" value="DUF3127"/>
</dbReference>
<proteinExistence type="predicted"/>
<name>A0A4Y8WN61_9PORP</name>
<feature type="region of interest" description="Disordered" evidence="1">
    <location>
        <begin position="104"/>
        <end position="155"/>
    </location>
</feature>
<dbReference type="Proteomes" id="UP000297225">
    <property type="component" value="Unassembled WGS sequence"/>
</dbReference>
<accession>A0A4Y8WN61</accession>
<dbReference type="STRING" id="1122973.GCA_000379925_00816"/>
<evidence type="ECO:0000256" key="1">
    <source>
        <dbReference type="SAM" id="MobiDB-lite"/>
    </source>
</evidence>
<dbReference type="AlphaFoldDB" id="A0A4Y8WN61"/>
<organism evidence="2 3">
    <name type="scientific">Porphyromonas levii</name>
    <dbReference type="NCBI Taxonomy" id="28114"/>
    <lineage>
        <taxon>Bacteria</taxon>
        <taxon>Pseudomonadati</taxon>
        <taxon>Bacteroidota</taxon>
        <taxon>Bacteroidia</taxon>
        <taxon>Bacteroidales</taxon>
        <taxon>Porphyromonadaceae</taxon>
        <taxon>Porphyromonas</taxon>
    </lineage>
</organism>
<feature type="compositionally biased region" description="Low complexity" evidence="1">
    <location>
        <begin position="139"/>
        <end position="149"/>
    </location>
</feature>
<protein>
    <submittedName>
        <fullName evidence="2">DUF3127 domain-containing protein</fullName>
    </submittedName>
</protein>
<keyword evidence="3" id="KW-1185">Reference proteome</keyword>
<reference evidence="2 3" key="1">
    <citation type="submission" date="2019-03" db="EMBL/GenBank/DDBJ databases">
        <title>Porphyromonas levii Isolated from the Uterus of Dairy Cows.</title>
        <authorList>
            <person name="Francis A.M."/>
        </authorList>
    </citation>
    <scope>NUCLEOTIDE SEQUENCE [LARGE SCALE GENOMIC DNA]</scope>
    <source>
        <strain evidence="2 3">AF5678</strain>
    </source>
</reference>
<dbReference type="EMBL" id="SPNC01000116">
    <property type="protein sequence ID" value="TFH94491.1"/>
    <property type="molecule type" value="Genomic_DNA"/>
</dbReference>